<feature type="compositionally biased region" description="Low complexity" evidence="1">
    <location>
        <begin position="1"/>
        <end position="12"/>
    </location>
</feature>
<evidence type="ECO:0000313" key="3">
    <source>
        <dbReference type="Proteomes" id="UP000736335"/>
    </source>
</evidence>
<keyword evidence="3" id="KW-1185">Reference proteome</keyword>
<protein>
    <submittedName>
        <fullName evidence="2">Mismatched base pair and cruciform DNA recognition protein</fullName>
    </submittedName>
</protein>
<proteinExistence type="predicted"/>
<dbReference type="OrthoDB" id="9999611at2759"/>
<dbReference type="InterPro" id="IPR036629">
    <property type="entry name" value="YjbJ_sf"/>
</dbReference>
<feature type="region of interest" description="Disordered" evidence="1">
    <location>
        <begin position="87"/>
        <end position="110"/>
    </location>
</feature>
<name>A0A9P6L1D0_9AGAM</name>
<gene>
    <name evidence="2" type="ORF">BJ322DRAFT_1025051</name>
</gene>
<dbReference type="PANTHER" id="PTHR40460">
    <property type="entry name" value="CHROMOSOME 1, WHOLE GENOME SHOTGUN SEQUENCE"/>
    <property type="match status" value="1"/>
</dbReference>
<accession>A0A9P6L1D0</accession>
<feature type="region of interest" description="Disordered" evidence="1">
    <location>
        <begin position="38"/>
        <end position="57"/>
    </location>
</feature>
<evidence type="ECO:0000256" key="1">
    <source>
        <dbReference type="SAM" id="MobiDB-lite"/>
    </source>
</evidence>
<feature type="compositionally biased region" description="Basic and acidic residues" evidence="1">
    <location>
        <begin position="100"/>
        <end position="110"/>
    </location>
</feature>
<feature type="compositionally biased region" description="Polar residues" evidence="1">
    <location>
        <begin position="13"/>
        <end position="23"/>
    </location>
</feature>
<reference evidence="2" key="2">
    <citation type="submission" date="2020-11" db="EMBL/GenBank/DDBJ databases">
        <authorList>
            <consortium name="DOE Joint Genome Institute"/>
            <person name="Kuo A."/>
            <person name="Miyauchi S."/>
            <person name="Kiss E."/>
            <person name="Drula E."/>
            <person name="Kohler A."/>
            <person name="Sanchez-Garcia M."/>
            <person name="Andreopoulos B."/>
            <person name="Barry K.W."/>
            <person name="Bonito G."/>
            <person name="Buee M."/>
            <person name="Carver A."/>
            <person name="Chen C."/>
            <person name="Cichocki N."/>
            <person name="Clum A."/>
            <person name="Culley D."/>
            <person name="Crous P.W."/>
            <person name="Fauchery L."/>
            <person name="Girlanda M."/>
            <person name="Hayes R."/>
            <person name="Keri Z."/>
            <person name="Labutti K."/>
            <person name="Lipzen A."/>
            <person name="Lombard V."/>
            <person name="Magnuson J."/>
            <person name="Maillard F."/>
            <person name="Morin E."/>
            <person name="Murat C."/>
            <person name="Nolan M."/>
            <person name="Ohm R."/>
            <person name="Pangilinan J."/>
            <person name="Pereira M."/>
            <person name="Perotto S."/>
            <person name="Peter M."/>
            <person name="Riley R."/>
            <person name="Sitrit Y."/>
            <person name="Stielow B."/>
            <person name="Szollosi G."/>
            <person name="Zifcakova L."/>
            <person name="Stursova M."/>
            <person name="Spatafora J.W."/>
            <person name="Tedersoo L."/>
            <person name="Vaario L.-M."/>
            <person name="Yamada A."/>
            <person name="Yan M."/>
            <person name="Wang P."/>
            <person name="Xu J."/>
            <person name="Bruns T."/>
            <person name="Baldrian P."/>
            <person name="Vilgalys R."/>
            <person name="Henrissat B."/>
            <person name="Grigoriev I.V."/>
            <person name="Hibbett D."/>
            <person name="Nagy L.G."/>
            <person name="Martin F.M."/>
        </authorList>
    </citation>
    <scope>NUCLEOTIDE SEQUENCE</scope>
    <source>
        <strain evidence="2">UH-Tt-Lm1</strain>
    </source>
</reference>
<feature type="region of interest" description="Disordered" evidence="1">
    <location>
        <begin position="1"/>
        <end position="30"/>
    </location>
</feature>
<organism evidence="2 3">
    <name type="scientific">Thelephora terrestris</name>
    <dbReference type="NCBI Taxonomy" id="56493"/>
    <lineage>
        <taxon>Eukaryota</taxon>
        <taxon>Fungi</taxon>
        <taxon>Dikarya</taxon>
        <taxon>Basidiomycota</taxon>
        <taxon>Agaricomycotina</taxon>
        <taxon>Agaricomycetes</taxon>
        <taxon>Thelephorales</taxon>
        <taxon>Thelephoraceae</taxon>
        <taxon>Thelephora</taxon>
    </lineage>
</organism>
<dbReference type="AlphaFoldDB" id="A0A9P6L1D0"/>
<comment type="caution">
    <text evidence="2">The sequence shown here is derived from an EMBL/GenBank/DDBJ whole genome shotgun (WGS) entry which is preliminary data.</text>
</comment>
<sequence>MSSNSSFDNSQSKPEPSQTTGQYHSVKGTLVETIGNVTGATSWQQSGREEHAAGETEYNAARAKDYVDGAADRLTGKKDAVIGAVTGDRQQEVSGNVQQDKGRLQQEANK</sequence>
<evidence type="ECO:0000313" key="2">
    <source>
        <dbReference type="EMBL" id="KAF9778313.1"/>
    </source>
</evidence>
<dbReference type="PANTHER" id="PTHR40460:SF1">
    <property type="entry name" value="CSBD-LIKE DOMAIN-CONTAINING PROTEIN"/>
    <property type="match status" value="1"/>
</dbReference>
<dbReference type="EMBL" id="WIUZ02000023">
    <property type="protein sequence ID" value="KAF9778313.1"/>
    <property type="molecule type" value="Genomic_DNA"/>
</dbReference>
<dbReference type="Proteomes" id="UP000736335">
    <property type="component" value="Unassembled WGS sequence"/>
</dbReference>
<reference evidence="2" key="1">
    <citation type="journal article" date="2020" name="Nat. Commun.">
        <title>Large-scale genome sequencing of mycorrhizal fungi provides insights into the early evolution of symbiotic traits.</title>
        <authorList>
            <person name="Miyauchi S."/>
            <person name="Kiss E."/>
            <person name="Kuo A."/>
            <person name="Drula E."/>
            <person name="Kohler A."/>
            <person name="Sanchez-Garcia M."/>
            <person name="Morin E."/>
            <person name="Andreopoulos B."/>
            <person name="Barry K.W."/>
            <person name="Bonito G."/>
            <person name="Buee M."/>
            <person name="Carver A."/>
            <person name="Chen C."/>
            <person name="Cichocki N."/>
            <person name="Clum A."/>
            <person name="Culley D."/>
            <person name="Crous P.W."/>
            <person name="Fauchery L."/>
            <person name="Girlanda M."/>
            <person name="Hayes R.D."/>
            <person name="Keri Z."/>
            <person name="LaButti K."/>
            <person name="Lipzen A."/>
            <person name="Lombard V."/>
            <person name="Magnuson J."/>
            <person name="Maillard F."/>
            <person name="Murat C."/>
            <person name="Nolan M."/>
            <person name="Ohm R.A."/>
            <person name="Pangilinan J."/>
            <person name="Pereira M.F."/>
            <person name="Perotto S."/>
            <person name="Peter M."/>
            <person name="Pfister S."/>
            <person name="Riley R."/>
            <person name="Sitrit Y."/>
            <person name="Stielow J.B."/>
            <person name="Szollosi G."/>
            <person name="Zifcakova L."/>
            <person name="Stursova M."/>
            <person name="Spatafora J.W."/>
            <person name="Tedersoo L."/>
            <person name="Vaario L.M."/>
            <person name="Yamada A."/>
            <person name="Yan M."/>
            <person name="Wang P."/>
            <person name="Xu J."/>
            <person name="Bruns T."/>
            <person name="Baldrian P."/>
            <person name="Vilgalys R."/>
            <person name="Dunand C."/>
            <person name="Henrissat B."/>
            <person name="Grigoriev I.V."/>
            <person name="Hibbett D."/>
            <person name="Nagy L.G."/>
            <person name="Martin F.M."/>
        </authorList>
    </citation>
    <scope>NUCLEOTIDE SEQUENCE</scope>
    <source>
        <strain evidence="2">UH-Tt-Lm1</strain>
    </source>
</reference>
<dbReference type="SUPFAM" id="SSF69047">
    <property type="entry name" value="Hypothetical protein YjbJ"/>
    <property type="match status" value="1"/>
</dbReference>